<protein>
    <submittedName>
        <fullName evidence="1">Uncharacterized protein</fullName>
    </submittedName>
</protein>
<keyword evidence="2" id="KW-1185">Reference proteome</keyword>
<gene>
    <name evidence="1" type="ORF">TGAM01_v210058</name>
</gene>
<dbReference type="Proteomes" id="UP000054821">
    <property type="component" value="Unassembled WGS sequence"/>
</dbReference>
<name>A0A2P4ZA04_9HYPO</name>
<dbReference type="AlphaFoldDB" id="A0A2P4ZA04"/>
<dbReference type="GeneID" id="29988857"/>
<dbReference type="EMBL" id="JPDN02000055">
    <property type="protein sequence ID" value="PON21102.1"/>
    <property type="molecule type" value="Genomic_DNA"/>
</dbReference>
<comment type="caution">
    <text evidence="1">The sequence shown here is derived from an EMBL/GenBank/DDBJ whole genome shotgun (WGS) entry which is preliminary data.</text>
</comment>
<evidence type="ECO:0000313" key="2">
    <source>
        <dbReference type="Proteomes" id="UP000054821"/>
    </source>
</evidence>
<proteinExistence type="predicted"/>
<sequence>MPERGNHGDDPDVERSGPSVMIDSAVHLRVAAIGPLAIWRDSTANGSTAGIWRRKAREDWKAIGNRLAIEIYPRLISLSTGHLPTKTKRFESERRDGPWRLAAGTIRGRLGDESWRCQGLAGQRAGAPQRTPGARALQLVLSPPDWTPHYSEAQLLGAAPIPQSGPHCRLGGTGDARAA</sequence>
<organism evidence="1 2">
    <name type="scientific">Trichoderma gamsii</name>
    <dbReference type="NCBI Taxonomy" id="398673"/>
    <lineage>
        <taxon>Eukaryota</taxon>
        <taxon>Fungi</taxon>
        <taxon>Dikarya</taxon>
        <taxon>Ascomycota</taxon>
        <taxon>Pezizomycotina</taxon>
        <taxon>Sordariomycetes</taxon>
        <taxon>Hypocreomycetidae</taxon>
        <taxon>Hypocreales</taxon>
        <taxon>Hypocreaceae</taxon>
        <taxon>Trichoderma</taxon>
    </lineage>
</organism>
<accession>A0A2P4ZA04</accession>
<evidence type="ECO:0000313" key="1">
    <source>
        <dbReference type="EMBL" id="PON21102.1"/>
    </source>
</evidence>
<dbReference type="RefSeq" id="XP_018657983.1">
    <property type="nucleotide sequence ID" value="XM_018808774.1"/>
</dbReference>
<reference evidence="1 2" key="1">
    <citation type="journal article" date="2016" name="Genome Announc.">
        <title>Draft Whole-Genome Sequence of Trichoderma gamsii T6085, a Promising Biocontrol Agent of Fusarium Head Blight on Wheat.</title>
        <authorList>
            <person name="Baroncelli R."/>
            <person name="Zapparata A."/>
            <person name="Piaggeschi G."/>
            <person name="Sarrocco S."/>
            <person name="Vannacci G."/>
        </authorList>
    </citation>
    <scope>NUCLEOTIDE SEQUENCE [LARGE SCALE GENOMIC DNA]</scope>
    <source>
        <strain evidence="1 2">T6085</strain>
    </source>
</reference>